<keyword evidence="1" id="KW-0472">Membrane</keyword>
<gene>
    <name evidence="2" type="ORF">HYH03_018923</name>
</gene>
<name>A0A835XFN1_9CHLO</name>
<dbReference type="EMBL" id="JAEHOE010000258">
    <property type="protein sequence ID" value="KAG2482137.1"/>
    <property type="molecule type" value="Genomic_DNA"/>
</dbReference>
<dbReference type="Proteomes" id="UP000612055">
    <property type="component" value="Unassembled WGS sequence"/>
</dbReference>
<evidence type="ECO:0000313" key="2">
    <source>
        <dbReference type="EMBL" id="KAG2482137.1"/>
    </source>
</evidence>
<comment type="caution">
    <text evidence="2">The sequence shown here is derived from an EMBL/GenBank/DDBJ whole genome shotgun (WGS) entry which is preliminary data.</text>
</comment>
<feature type="transmembrane region" description="Helical" evidence="1">
    <location>
        <begin position="73"/>
        <end position="94"/>
    </location>
</feature>
<dbReference type="OrthoDB" id="532777at2759"/>
<sequence>MVAAPRRVGPPPPPKVLTPLAFVGTALLLIICLVSFGVGIVGIQILLDEEGTSALSQSAFATQYRWLISKNPFFSAFFFNGGMIGCLYCVMRYLDHRKAQRLPPQQAAAAPGAAAEAKTVEAKKDQ</sequence>
<evidence type="ECO:0000256" key="1">
    <source>
        <dbReference type="SAM" id="Phobius"/>
    </source>
</evidence>
<keyword evidence="1" id="KW-0812">Transmembrane</keyword>
<protein>
    <submittedName>
        <fullName evidence="2">Uncharacterized protein</fullName>
    </submittedName>
</protein>
<evidence type="ECO:0000313" key="3">
    <source>
        <dbReference type="Proteomes" id="UP000612055"/>
    </source>
</evidence>
<dbReference type="AlphaFoldDB" id="A0A835XFN1"/>
<keyword evidence="3" id="KW-1185">Reference proteome</keyword>
<accession>A0A835XFN1</accession>
<reference evidence="2" key="1">
    <citation type="journal article" date="2020" name="bioRxiv">
        <title>Comparative genomics of Chlamydomonas.</title>
        <authorList>
            <person name="Craig R.J."/>
            <person name="Hasan A.R."/>
            <person name="Ness R.W."/>
            <person name="Keightley P.D."/>
        </authorList>
    </citation>
    <scope>NUCLEOTIDE SEQUENCE</scope>
    <source>
        <strain evidence="2">CCAP 11/70</strain>
    </source>
</reference>
<keyword evidence="1" id="KW-1133">Transmembrane helix</keyword>
<feature type="transmembrane region" description="Helical" evidence="1">
    <location>
        <begin position="20"/>
        <end position="47"/>
    </location>
</feature>
<proteinExistence type="predicted"/>
<organism evidence="2 3">
    <name type="scientific">Edaphochlamys debaryana</name>
    <dbReference type="NCBI Taxonomy" id="47281"/>
    <lineage>
        <taxon>Eukaryota</taxon>
        <taxon>Viridiplantae</taxon>
        <taxon>Chlorophyta</taxon>
        <taxon>core chlorophytes</taxon>
        <taxon>Chlorophyceae</taxon>
        <taxon>CS clade</taxon>
        <taxon>Chlamydomonadales</taxon>
        <taxon>Chlamydomonadales incertae sedis</taxon>
        <taxon>Edaphochlamys</taxon>
    </lineage>
</organism>